<evidence type="ECO:0000256" key="1">
    <source>
        <dbReference type="ARBA" id="ARBA00006798"/>
    </source>
</evidence>
<dbReference type="InterPro" id="IPR000749">
    <property type="entry name" value="ATP-guanido_PTrfase"/>
</dbReference>
<dbReference type="GO" id="GO:0005524">
    <property type="term" value="F:ATP binding"/>
    <property type="evidence" value="ECO:0007669"/>
    <property type="project" value="UniProtKB-UniRule"/>
</dbReference>
<evidence type="ECO:0000256" key="5">
    <source>
        <dbReference type="ARBA" id="ARBA00022777"/>
    </source>
</evidence>
<evidence type="ECO:0000256" key="4">
    <source>
        <dbReference type="ARBA" id="ARBA00022741"/>
    </source>
</evidence>
<dbReference type="OrthoDB" id="430219at2759"/>
<dbReference type="InterPro" id="IPR022413">
    <property type="entry name" value="ATP-guanido_PTrfase_N"/>
</dbReference>
<feature type="binding site" evidence="8">
    <location>
        <begin position="327"/>
        <end position="332"/>
    </location>
    <ligand>
        <name>ATP</name>
        <dbReference type="ChEBI" id="CHEBI:30616"/>
    </ligand>
</feature>
<dbReference type="PROSITE" id="PS51510">
    <property type="entry name" value="PHOSPHAGEN_KINASE_C"/>
    <property type="match status" value="1"/>
</dbReference>
<feature type="binding site" evidence="8">
    <location>
        <position position="203"/>
    </location>
    <ligand>
        <name>ATP</name>
        <dbReference type="ChEBI" id="CHEBI:30616"/>
    </ligand>
</feature>
<dbReference type="AlphaFoldDB" id="A0A1W4XUW0"/>
<dbReference type="SUPFAM" id="SSF55931">
    <property type="entry name" value="Glutamine synthetase/guanido kinase"/>
    <property type="match status" value="1"/>
</dbReference>
<dbReference type="GO" id="GO:0004054">
    <property type="term" value="F:arginine kinase activity"/>
    <property type="evidence" value="ECO:0007669"/>
    <property type="project" value="UniProtKB-EC"/>
</dbReference>
<name>A0A1W4XUW0_AGRPL</name>
<keyword evidence="11" id="KW-1185">Reference proteome</keyword>
<dbReference type="PANTHER" id="PTHR11547:SF38">
    <property type="entry name" value="ARGININE KINASE 1-RELATED"/>
    <property type="match status" value="1"/>
</dbReference>
<dbReference type="Pfam" id="PF02807">
    <property type="entry name" value="ATP-gua_PtransN"/>
    <property type="match status" value="1"/>
</dbReference>
<evidence type="ECO:0000256" key="7">
    <source>
        <dbReference type="PROSITE-ProRule" id="PRU00842"/>
    </source>
</evidence>
<feature type="domain" description="Phosphagen kinase C-terminal" evidence="10">
    <location>
        <begin position="137"/>
        <end position="373"/>
    </location>
</feature>
<gene>
    <name evidence="12" type="primary">LOC108744815</name>
</gene>
<dbReference type="RefSeq" id="XP_018336258.1">
    <property type="nucleotide sequence ID" value="XM_018480756.2"/>
</dbReference>
<dbReference type="PANTHER" id="PTHR11547">
    <property type="entry name" value="ARGININE OR CREATINE KINASE"/>
    <property type="match status" value="1"/>
</dbReference>
<proteinExistence type="inferred from homology"/>
<dbReference type="GO" id="GO:0005615">
    <property type="term" value="C:extracellular space"/>
    <property type="evidence" value="ECO:0007669"/>
    <property type="project" value="TreeGrafter"/>
</dbReference>
<dbReference type="PROSITE" id="PS51509">
    <property type="entry name" value="PHOSPHAGEN_KINASE_N"/>
    <property type="match status" value="1"/>
</dbReference>
<dbReference type="STRING" id="224129.A0A1W4XUW0"/>
<evidence type="ECO:0000259" key="10">
    <source>
        <dbReference type="PROSITE" id="PS51510"/>
    </source>
</evidence>
<dbReference type="InParanoid" id="A0A1W4XUW0"/>
<dbReference type="FunFam" id="1.10.135.10:FF:000003">
    <property type="entry name" value="Three-domain arginine kinase"/>
    <property type="match status" value="1"/>
</dbReference>
<evidence type="ECO:0000256" key="6">
    <source>
        <dbReference type="ARBA" id="ARBA00022840"/>
    </source>
</evidence>
<keyword evidence="4 8" id="KW-0547">Nucleotide-binding</keyword>
<dbReference type="Pfam" id="PF00217">
    <property type="entry name" value="ATP-gua_Ptrans"/>
    <property type="match status" value="1"/>
</dbReference>
<evidence type="ECO:0000259" key="9">
    <source>
        <dbReference type="PROSITE" id="PS51509"/>
    </source>
</evidence>
<accession>A0A1W4XUW0</accession>
<dbReference type="KEGG" id="apln:108744815"/>
<keyword evidence="5 8" id="KW-0418">Kinase</keyword>
<evidence type="ECO:0000256" key="3">
    <source>
        <dbReference type="ARBA" id="ARBA00022679"/>
    </source>
</evidence>
<protein>
    <recommendedName>
        <fullName evidence="2">arginine kinase</fullName>
        <ecNumber evidence="2">2.7.3.3</ecNumber>
    </recommendedName>
</protein>
<dbReference type="InterPro" id="IPR036802">
    <property type="entry name" value="ATP-guanido_PTrfase_N_sf"/>
</dbReference>
<dbReference type="GO" id="GO:0004111">
    <property type="term" value="F:creatine kinase activity"/>
    <property type="evidence" value="ECO:0007669"/>
    <property type="project" value="InterPro"/>
</dbReference>
<evidence type="ECO:0000256" key="8">
    <source>
        <dbReference type="PROSITE-ProRule" id="PRU00843"/>
    </source>
</evidence>
<evidence type="ECO:0000313" key="12">
    <source>
        <dbReference type="RefSeq" id="XP_018336258.1"/>
    </source>
</evidence>
<feature type="binding site" evidence="8">
    <location>
        <begin position="298"/>
        <end position="302"/>
    </location>
    <ligand>
        <name>ATP</name>
        <dbReference type="ChEBI" id="CHEBI:30616"/>
    </ligand>
</feature>
<dbReference type="Gene3D" id="1.10.135.10">
    <property type="entry name" value="ATP:guanido phosphotransferase, N-terminal domain"/>
    <property type="match status" value="1"/>
</dbReference>
<keyword evidence="3 8" id="KW-0808">Transferase</keyword>
<dbReference type="InterPro" id="IPR022414">
    <property type="entry name" value="ATP-guanido_PTrfase_cat"/>
</dbReference>
<dbReference type="SUPFAM" id="SSF48034">
    <property type="entry name" value="Guanido kinase N-terminal domain"/>
    <property type="match status" value="1"/>
</dbReference>
<organism evidence="11 12">
    <name type="scientific">Agrilus planipennis</name>
    <name type="common">Emerald ash borer</name>
    <name type="synonym">Agrilus marcopoli</name>
    <dbReference type="NCBI Taxonomy" id="224129"/>
    <lineage>
        <taxon>Eukaryota</taxon>
        <taxon>Metazoa</taxon>
        <taxon>Ecdysozoa</taxon>
        <taxon>Arthropoda</taxon>
        <taxon>Hexapoda</taxon>
        <taxon>Insecta</taxon>
        <taxon>Pterygota</taxon>
        <taxon>Neoptera</taxon>
        <taxon>Endopterygota</taxon>
        <taxon>Coleoptera</taxon>
        <taxon>Polyphaga</taxon>
        <taxon>Elateriformia</taxon>
        <taxon>Buprestoidea</taxon>
        <taxon>Buprestidae</taxon>
        <taxon>Agrilinae</taxon>
        <taxon>Agrilus</taxon>
    </lineage>
</organism>
<feature type="binding site" evidence="8">
    <location>
        <begin position="140"/>
        <end position="144"/>
    </location>
    <ligand>
        <name>ATP</name>
        <dbReference type="ChEBI" id="CHEBI:30616"/>
    </ligand>
</feature>
<sequence length="398" mass="46200">MDIKMIGCSRRCDTWCVKGLIDAEKLIKMEKLYENLLKSNSKSLLRKHLNRDLYNSLKFIRTHKGITLLECIKSGLENYDALIGINAPEPDSYKIFANIFNPIIEDYHMGFQPNALHPYPRWGDVNAIENIDPDEKYIRSVRISVSRNLSYYPFISQLEKHDFRQIQRIVARAFKALPEELRGVYRPLKILSEEEVQEFRNDHILFENTNPILMSGNVYNYWPSGRGIFYNDNLDFVVWVNQKDHIRVISIEENGNIGDVYRRLYKGIGSLTKQLNFCRNRRLGYLTFCPSRLGTTLNISVQIKVCYLPRQKNIFKSIADQRNLVIKRVPGDHPKGVCYYQISNKFSLGKTEFQFMKEFCDGVSEIISAEQELQEKALAEAALLAEANKEETSAEEQS</sequence>
<dbReference type="GO" id="GO:0046314">
    <property type="term" value="P:phosphocreatine biosynthetic process"/>
    <property type="evidence" value="ECO:0007669"/>
    <property type="project" value="InterPro"/>
</dbReference>
<dbReference type="Proteomes" id="UP000192223">
    <property type="component" value="Unplaced"/>
</dbReference>
<reference evidence="12" key="1">
    <citation type="submission" date="2025-08" db="UniProtKB">
        <authorList>
            <consortium name="RefSeq"/>
        </authorList>
    </citation>
    <scope>IDENTIFICATION</scope>
    <source>
        <tissue evidence="12">Entire body</tissue>
    </source>
</reference>
<dbReference type="GeneID" id="108744815"/>
<comment type="similarity">
    <text evidence="1 7">Belongs to the ATP:guanido phosphotransferase family.</text>
</comment>
<keyword evidence="6 8" id="KW-0067">ATP-binding</keyword>
<feature type="domain" description="Phosphagen kinase N-terminal" evidence="9">
    <location>
        <begin position="25"/>
        <end position="109"/>
    </location>
</feature>
<dbReference type="EC" id="2.7.3.3" evidence="2"/>
<evidence type="ECO:0000256" key="2">
    <source>
        <dbReference type="ARBA" id="ARBA00012230"/>
    </source>
</evidence>
<feature type="binding site" evidence="8">
    <location>
        <position position="247"/>
    </location>
    <ligand>
        <name>ATP</name>
        <dbReference type="ChEBI" id="CHEBI:30616"/>
    </ligand>
</feature>
<evidence type="ECO:0000313" key="11">
    <source>
        <dbReference type="Proteomes" id="UP000192223"/>
    </source>
</evidence>
<dbReference type="InterPro" id="IPR014746">
    <property type="entry name" value="Gln_synth/guanido_kin_cat_dom"/>
</dbReference>
<dbReference type="Gene3D" id="3.30.590.10">
    <property type="entry name" value="Glutamine synthetase/guanido kinase, catalytic domain"/>
    <property type="match status" value="1"/>
</dbReference>